<evidence type="ECO:0000256" key="1">
    <source>
        <dbReference type="ARBA" id="ARBA00022729"/>
    </source>
</evidence>
<evidence type="ECO:0000313" key="3">
    <source>
        <dbReference type="EMBL" id="MBB6561748.1"/>
    </source>
</evidence>
<proteinExistence type="predicted"/>
<reference evidence="3 4" key="1">
    <citation type="submission" date="2020-08" db="EMBL/GenBank/DDBJ databases">
        <title>Functional genomics of gut bacteria from endangered species of beetles.</title>
        <authorList>
            <person name="Carlos-Shanley C."/>
        </authorList>
    </citation>
    <scope>NUCLEOTIDE SEQUENCE [LARGE SCALE GENOMIC DNA]</scope>
    <source>
        <strain evidence="3 4">S00198</strain>
    </source>
</reference>
<dbReference type="Pfam" id="PF00497">
    <property type="entry name" value="SBP_bac_3"/>
    <property type="match status" value="1"/>
</dbReference>
<dbReference type="RefSeq" id="WP_184861079.1">
    <property type="nucleotide sequence ID" value="NZ_JACHLK010000009.1"/>
</dbReference>
<feature type="domain" description="Solute-binding protein family 3/N-terminal" evidence="2">
    <location>
        <begin position="50"/>
        <end position="274"/>
    </location>
</feature>
<dbReference type="CDD" id="cd13530">
    <property type="entry name" value="PBP2_peptides_like"/>
    <property type="match status" value="1"/>
</dbReference>
<protein>
    <submittedName>
        <fullName evidence="3">ABC-type amino acid transport substrate-binding protein</fullName>
    </submittedName>
</protein>
<keyword evidence="4" id="KW-1185">Reference proteome</keyword>
<organism evidence="3 4">
    <name type="scientific">Acidovorax soli</name>
    <dbReference type="NCBI Taxonomy" id="592050"/>
    <lineage>
        <taxon>Bacteria</taxon>
        <taxon>Pseudomonadati</taxon>
        <taxon>Pseudomonadota</taxon>
        <taxon>Betaproteobacteria</taxon>
        <taxon>Burkholderiales</taxon>
        <taxon>Comamonadaceae</taxon>
        <taxon>Acidovorax</taxon>
    </lineage>
</organism>
<dbReference type="PANTHER" id="PTHR35936:SF17">
    <property type="entry name" value="ARGININE-BINDING EXTRACELLULAR PROTEIN ARTP"/>
    <property type="match status" value="1"/>
</dbReference>
<dbReference type="SUPFAM" id="SSF53850">
    <property type="entry name" value="Periplasmic binding protein-like II"/>
    <property type="match status" value="1"/>
</dbReference>
<evidence type="ECO:0000259" key="2">
    <source>
        <dbReference type="SMART" id="SM00062"/>
    </source>
</evidence>
<name>A0A7X0UB57_9BURK</name>
<dbReference type="InterPro" id="IPR001638">
    <property type="entry name" value="Solute-binding_3/MltF_N"/>
</dbReference>
<keyword evidence="1" id="KW-0732">Signal</keyword>
<dbReference type="SMART" id="SM00062">
    <property type="entry name" value="PBPb"/>
    <property type="match status" value="1"/>
</dbReference>
<dbReference type="EMBL" id="JACHLK010000009">
    <property type="protein sequence ID" value="MBB6561748.1"/>
    <property type="molecule type" value="Genomic_DNA"/>
</dbReference>
<dbReference type="PANTHER" id="PTHR35936">
    <property type="entry name" value="MEMBRANE-BOUND LYTIC MUREIN TRANSGLYCOSYLASE F"/>
    <property type="match status" value="1"/>
</dbReference>
<evidence type="ECO:0000313" key="4">
    <source>
        <dbReference type="Proteomes" id="UP000575083"/>
    </source>
</evidence>
<dbReference type="AlphaFoldDB" id="A0A7X0UB57"/>
<gene>
    <name evidence="3" type="ORF">HNP48_004442</name>
</gene>
<comment type="caution">
    <text evidence="3">The sequence shown here is derived from an EMBL/GenBank/DDBJ whole genome shotgun (WGS) entry which is preliminary data.</text>
</comment>
<sequence length="278" mass="30935">MRALPHRLPRPPRSPLLRQAMLLGAALLAVVLGASAHAGPVLDQVKARHSVRVCIWPDYYGVTFRNPRTRQLSGIDIDLSAELGRDLQMKVEYVESSFATLVQDLKADRCDAGMFAIGMTRERMEHLKFTRPYLASGIYGITTKSNPVVRQWSDIDKPGVLVGVQAGTFMGPAMAELLKHAKVVTVTPPATRERELEGGRVDVFMTDYPYSRRLLDNADWARLVAPPQPVHVLPYAYAVKPGDEAWLKALDDFVARIQRDGRLDAAASRNGLREIVIR</sequence>
<accession>A0A7X0UB57</accession>
<dbReference type="Gene3D" id="3.40.190.10">
    <property type="entry name" value="Periplasmic binding protein-like II"/>
    <property type="match status" value="2"/>
</dbReference>
<dbReference type="Proteomes" id="UP000575083">
    <property type="component" value="Unassembled WGS sequence"/>
</dbReference>